<dbReference type="Proteomes" id="UP000812287">
    <property type="component" value="Unassembled WGS sequence"/>
</dbReference>
<organism evidence="3 4">
    <name type="scientific">Guyanagaster necrorhizus</name>
    <dbReference type="NCBI Taxonomy" id="856835"/>
    <lineage>
        <taxon>Eukaryota</taxon>
        <taxon>Fungi</taxon>
        <taxon>Dikarya</taxon>
        <taxon>Basidiomycota</taxon>
        <taxon>Agaricomycotina</taxon>
        <taxon>Agaricomycetes</taxon>
        <taxon>Agaricomycetidae</taxon>
        <taxon>Agaricales</taxon>
        <taxon>Marasmiineae</taxon>
        <taxon>Physalacriaceae</taxon>
        <taxon>Guyanagaster</taxon>
    </lineage>
</organism>
<protein>
    <recommendedName>
        <fullName evidence="2">F-box domain-containing protein</fullName>
    </recommendedName>
</protein>
<accession>A0A9P7W0Y8</accession>
<keyword evidence="4" id="KW-1185">Reference proteome</keyword>
<dbReference type="InterPro" id="IPR001810">
    <property type="entry name" value="F-box_dom"/>
</dbReference>
<proteinExistence type="predicted"/>
<dbReference type="PROSITE" id="PS50181">
    <property type="entry name" value="FBOX"/>
    <property type="match status" value="1"/>
</dbReference>
<sequence>MPPKRRRMSNTEELKVDMEKRPQRTRGRRGKLQGLMDMPLYIWLEIFELLHPLDLPYLARSTKQLRSVLMNWSSCAIWKNARLLSSDFPEPMTGFSESAWVSLLFEPNCHFCVKGTVHAIDFAFRVRACGKCIQHQFISYQEALPYNVIFMPEGESISEILNCLPTRRSSLRAAQNVLSRAEIISSGGGEACQAW</sequence>
<gene>
    <name evidence="3" type="ORF">BT62DRAFT_680042</name>
</gene>
<evidence type="ECO:0000256" key="1">
    <source>
        <dbReference type="SAM" id="MobiDB-lite"/>
    </source>
</evidence>
<feature type="compositionally biased region" description="Basic and acidic residues" evidence="1">
    <location>
        <begin position="9"/>
        <end position="22"/>
    </location>
</feature>
<dbReference type="OrthoDB" id="2322499at2759"/>
<dbReference type="GeneID" id="66104144"/>
<evidence type="ECO:0000313" key="3">
    <source>
        <dbReference type="EMBL" id="KAG7449366.1"/>
    </source>
</evidence>
<evidence type="ECO:0000313" key="4">
    <source>
        <dbReference type="Proteomes" id="UP000812287"/>
    </source>
</evidence>
<comment type="caution">
    <text evidence="3">The sequence shown here is derived from an EMBL/GenBank/DDBJ whole genome shotgun (WGS) entry which is preliminary data.</text>
</comment>
<name>A0A9P7W0Y8_9AGAR</name>
<dbReference type="AlphaFoldDB" id="A0A9P7W0Y8"/>
<dbReference type="SUPFAM" id="SSF81383">
    <property type="entry name" value="F-box domain"/>
    <property type="match status" value="1"/>
</dbReference>
<feature type="region of interest" description="Disordered" evidence="1">
    <location>
        <begin position="1"/>
        <end position="29"/>
    </location>
</feature>
<evidence type="ECO:0000259" key="2">
    <source>
        <dbReference type="PROSITE" id="PS50181"/>
    </source>
</evidence>
<reference evidence="3" key="1">
    <citation type="submission" date="2020-11" db="EMBL/GenBank/DDBJ databases">
        <title>Adaptations for nitrogen fixation in a non-lichenized fungal sporocarp promotes dispersal by wood-feeding termites.</title>
        <authorList>
            <consortium name="DOE Joint Genome Institute"/>
            <person name="Koch R.A."/>
            <person name="Yoon G."/>
            <person name="Arayal U."/>
            <person name="Lail K."/>
            <person name="Amirebrahimi M."/>
            <person name="Labutti K."/>
            <person name="Lipzen A."/>
            <person name="Riley R."/>
            <person name="Barry K."/>
            <person name="Henrissat B."/>
            <person name="Grigoriev I.V."/>
            <person name="Herr J.R."/>
            <person name="Aime M.C."/>
        </authorList>
    </citation>
    <scope>NUCLEOTIDE SEQUENCE</scope>
    <source>
        <strain evidence="3">MCA 3950</strain>
    </source>
</reference>
<dbReference type="RefSeq" id="XP_043042866.1">
    <property type="nucleotide sequence ID" value="XM_043181848.1"/>
</dbReference>
<dbReference type="InterPro" id="IPR036047">
    <property type="entry name" value="F-box-like_dom_sf"/>
</dbReference>
<dbReference type="EMBL" id="MU250528">
    <property type="protein sequence ID" value="KAG7449366.1"/>
    <property type="molecule type" value="Genomic_DNA"/>
</dbReference>
<feature type="domain" description="F-box" evidence="2">
    <location>
        <begin position="32"/>
        <end position="81"/>
    </location>
</feature>